<accession>A0ACC0IH49</accession>
<comment type="caution">
    <text evidence="1">The sequence shown here is derived from an EMBL/GenBank/DDBJ whole genome shotgun (WGS) entry which is preliminary data.</text>
</comment>
<evidence type="ECO:0000313" key="1">
    <source>
        <dbReference type="EMBL" id="KAI8023441.1"/>
    </source>
</evidence>
<proteinExistence type="predicted"/>
<reference evidence="1 2" key="1">
    <citation type="journal article" date="2022" name="Plant J.">
        <title>Chromosome-level genome of Camellia lanceoleosa provides a valuable resource for understanding genome evolution and self-incompatibility.</title>
        <authorList>
            <person name="Gong W."/>
            <person name="Xiao S."/>
            <person name="Wang L."/>
            <person name="Liao Z."/>
            <person name="Chang Y."/>
            <person name="Mo W."/>
            <person name="Hu G."/>
            <person name="Li W."/>
            <person name="Zhao G."/>
            <person name="Zhu H."/>
            <person name="Hu X."/>
            <person name="Ji K."/>
            <person name="Xiang X."/>
            <person name="Song Q."/>
            <person name="Yuan D."/>
            <person name="Jin S."/>
            <person name="Zhang L."/>
        </authorList>
    </citation>
    <scope>NUCLEOTIDE SEQUENCE [LARGE SCALE GENOMIC DNA]</scope>
    <source>
        <strain evidence="1">SQ_2022a</strain>
    </source>
</reference>
<organism evidence="1 2">
    <name type="scientific">Camellia lanceoleosa</name>
    <dbReference type="NCBI Taxonomy" id="1840588"/>
    <lineage>
        <taxon>Eukaryota</taxon>
        <taxon>Viridiplantae</taxon>
        <taxon>Streptophyta</taxon>
        <taxon>Embryophyta</taxon>
        <taxon>Tracheophyta</taxon>
        <taxon>Spermatophyta</taxon>
        <taxon>Magnoliopsida</taxon>
        <taxon>eudicotyledons</taxon>
        <taxon>Gunneridae</taxon>
        <taxon>Pentapetalae</taxon>
        <taxon>asterids</taxon>
        <taxon>Ericales</taxon>
        <taxon>Theaceae</taxon>
        <taxon>Camellia</taxon>
    </lineage>
</organism>
<dbReference type="EMBL" id="CM045763">
    <property type="protein sequence ID" value="KAI8023441.1"/>
    <property type="molecule type" value="Genomic_DNA"/>
</dbReference>
<name>A0ACC0IH49_9ERIC</name>
<sequence length="368" mass="41423">MDSPFFRSQWTQPSCPRSSSKPKVVSIPVHFVRSETSRSASALKIQKVFRGFVVRKSVKRIVSIKREVEEVERKVSQNEIVDLIRSNSMERLRVSETLMALLFKLDSVRGVDSGVRDFRKAVIKKAIALQERIDDIASGNQAPSNVVDEDQSNDQTLEINDSAENQTLEIEGSVLIDDDQALEFEQSEAPDAKEAHDSVKVEAIAETKDEICEKMDITEVGIESEVNGDEDGCVVKQIVEDENPTLALSDCAEESVETSPTLSSLNRQRSFADVMKELGAEQAQENLKGCVDSGDKGDYNKQLLERVMEDNEKMMSLMRQLVERNDTQTRMLSSLVQRVEHLERAFICDKLRKKKKKRHVTATVDGLD</sequence>
<gene>
    <name evidence="1" type="ORF">LOK49_LG03G00062</name>
</gene>
<protein>
    <submittedName>
        <fullName evidence="1">Uncharacterized protein</fullName>
    </submittedName>
</protein>
<dbReference type="Proteomes" id="UP001060215">
    <property type="component" value="Chromosome 6"/>
</dbReference>
<keyword evidence="2" id="KW-1185">Reference proteome</keyword>
<evidence type="ECO:0000313" key="2">
    <source>
        <dbReference type="Proteomes" id="UP001060215"/>
    </source>
</evidence>